<dbReference type="Gene3D" id="3.30.565.40">
    <property type="entry name" value="Fervidobacterium nodosum Rt17-B1 like"/>
    <property type="match status" value="1"/>
</dbReference>
<dbReference type="Proteomes" id="UP000003136">
    <property type="component" value="Unassembled WGS sequence"/>
</dbReference>
<evidence type="ECO:0000313" key="4">
    <source>
        <dbReference type="Proteomes" id="UP000003136"/>
    </source>
</evidence>
<dbReference type="eggNOG" id="ENOG502Z8Z7">
    <property type="taxonomic scope" value="Bacteria"/>
</dbReference>
<dbReference type="EMBL" id="ABVQ01000036">
    <property type="protein sequence ID" value="EEC57181.1"/>
    <property type="molecule type" value="Genomic_DNA"/>
</dbReference>
<reference evidence="3 4" key="2">
    <citation type="submission" date="2008-11" db="EMBL/GenBank/DDBJ databases">
        <authorList>
            <person name="Fulton L."/>
            <person name="Clifton S."/>
            <person name="Fulton B."/>
            <person name="Xu J."/>
            <person name="Minx P."/>
            <person name="Pepin K.H."/>
            <person name="Johnson M."/>
            <person name="Bhonagiri V."/>
            <person name="Nash W.E."/>
            <person name="Mardis E.R."/>
            <person name="Wilson R.K."/>
        </authorList>
    </citation>
    <scope>NUCLEOTIDE SEQUENCE [LARGE SCALE GENOMIC DNA]</scope>
    <source>
        <strain evidence="3 4">ATCC 43243</strain>
    </source>
</reference>
<protein>
    <recommendedName>
        <fullName evidence="2">DUF3298 domain-containing protein</fullName>
    </recommendedName>
</protein>
<sequence>MNNRNNIIFDKSREAYNNMVIPSTLNSKVKEAVNMSPGRKHTNSRIIITVASTAAAIVILFIAGVNTSTAFAATLSDIPIIGSIVKVVTGRSFSERNDNVTINVDIPQIDVDSTSASDAAHVTAEQVNAIIQKTVDDYMQEQQSVIDDYKKSFLETGGTIDEWNQRTIDLTARYEVKYQDDRCLSLYLYMYMSAFAFTQDNYYYNYDFATGRELTLKDILGDDYINIANRSIIDQITEQVNSDSNAMYWGYYPAGYSGTDTSENTDKFTTITDDTSFYLNSDGDPVICFPKYSIAPGYMGVREFVVKRQSNS</sequence>
<organism evidence="3 4">
    <name type="scientific">[Bacteroides] pectinophilus ATCC 43243</name>
    <dbReference type="NCBI Taxonomy" id="483218"/>
    <lineage>
        <taxon>Bacteria</taxon>
        <taxon>Bacillati</taxon>
        <taxon>Bacillota</taxon>
        <taxon>Clostridia</taxon>
        <taxon>Eubacteriales</taxon>
    </lineage>
</organism>
<dbReference type="Gene3D" id="3.90.640.20">
    <property type="entry name" value="Heat-shock cognate protein, ATPase"/>
    <property type="match status" value="1"/>
</dbReference>
<evidence type="ECO:0000259" key="2">
    <source>
        <dbReference type="Pfam" id="PF11738"/>
    </source>
</evidence>
<dbReference type="InterPro" id="IPR021729">
    <property type="entry name" value="DUF3298"/>
</dbReference>
<gene>
    <name evidence="3" type="ORF">BACPEC_01689</name>
</gene>
<reference evidence="3 4" key="1">
    <citation type="submission" date="2008-11" db="EMBL/GenBank/DDBJ databases">
        <title>Draft genome sequence of Bacteroides pectinophilus (ATCC 43243).</title>
        <authorList>
            <person name="Sudarsanam P."/>
            <person name="Ley R."/>
            <person name="Guruge J."/>
            <person name="Turnbaugh P.J."/>
            <person name="Mahowald M."/>
            <person name="Liep D."/>
            <person name="Gordon J."/>
        </authorList>
    </citation>
    <scope>NUCLEOTIDE SEQUENCE [LARGE SCALE GENOMIC DNA]</scope>
    <source>
        <strain evidence="3 4">ATCC 43243</strain>
    </source>
</reference>
<keyword evidence="4" id="KW-1185">Reference proteome</keyword>
<evidence type="ECO:0000313" key="3">
    <source>
        <dbReference type="EMBL" id="EEC57181.1"/>
    </source>
</evidence>
<name>B7ARI5_9FIRM</name>
<dbReference type="STRING" id="483218.BACPEC_01689"/>
<dbReference type="Pfam" id="PF11738">
    <property type="entry name" value="DUF3298"/>
    <property type="match status" value="1"/>
</dbReference>
<evidence type="ECO:0000256" key="1">
    <source>
        <dbReference type="SAM" id="Phobius"/>
    </source>
</evidence>
<dbReference type="InterPro" id="IPR037126">
    <property type="entry name" value="PdaC/RsiV-like_sf"/>
</dbReference>
<dbReference type="HOGENOM" id="CLU_049430_1_0_9"/>
<keyword evidence="1" id="KW-1133">Transmembrane helix</keyword>
<keyword evidence="1" id="KW-0812">Transmembrane</keyword>
<dbReference type="AlphaFoldDB" id="B7ARI5"/>
<keyword evidence="1" id="KW-0472">Membrane</keyword>
<feature type="transmembrane region" description="Helical" evidence="1">
    <location>
        <begin position="46"/>
        <end position="65"/>
    </location>
</feature>
<feature type="domain" description="DUF3298" evidence="2">
    <location>
        <begin position="217"/>
        <end position="308"/>
    </location>
</feature>
<proteinExistence type="predicted"/>
<accession>B7ARI5</accession>
<comment type="caution">
    <text evidence="3">The sequence shown here is derived from an EMBL/GenBank/DDBJ whole genome shotgun (WGS) entry which is preliminary data.</text>
</comment>